<dbReference type="RefSeq" id="WP_042529483.1">
    <property type="nucleotide sequence ID" value="NZ_CP010827.1"/>
</dbReference>
<organism evidence="1 2">
    <name type="scientific">Corynebacterium singulare</name>
    <dbReference type="NCBI Taxonomy" id="161899"/>
    <lineage>
        <taxon>Bacteria</taxon>
        <taxon>Bacillati</taxon>
        <taxon>Actinomycetota</taxon>
        <taxon>Actinomycetes</taxon>
        <taxon>Mycobacteriales</taxon>
        <taxon>Corynebacteriaceae</taxon>
        <taxon>Corynebacterium</taxon>
    </lineage>
</organism>
<dbReference type="SUPFAM" id="SSF46785">
    <property type="entry name" value="Winged helix' DNA-binding domain"/>
    <property type="match status" value="1"/>
</dbReference>
<evidence type="ECO:0000313" key="1">
    <source>
        <dbReference type="EMBL" id="AJI78113.1"/>
    </source>
</evidence>
<dbReference type="GO" id="GO:0051537">
    <property type="term" value="F:2 iron, 2 sulfur cluster binding"/>
    <property type="evidence" value="ECO:0007669"/>
    <property type="project" value="InterPro"/>
</dbReference>
<dbReference type="KEGG" id="csx:CSING_02815"/>
<dbReference type="Proteomes" id="UP000031890">
    <property type="component" value="Chromosome"/>
</dbReference>
<dbReference type="InterPro" id="IPR036390">
    <property type="entry name" value="WH_DNA-bd_sf"/>
</dbReference>
<dbReference type="InterPro" id="IPR036388">
    <property type="entry name" value="WH-like_DNA-bd_sf"/>
</dbReference>
<dbReference type="EMBL" id="CP010827">
    <property type="protein sequence ID" value="AJI78113.1"/>
    <property type="molecule type" value="Genomic_DNA"/>
</dbReference>
<dbReference type="OrthoDB" id="4426158at2"/>
<sequence length="89" mass="8843">MPASPIQAVQGAIESGVRSRAAIAQETGLEPGTVDLILDHLTASGVLDMEPLGSCPAGGCGSCSSASACAGPSSTRGPVLLKLRRPADR</sequence>
<gene>
    <name evidence="1" type="ORF">CSING_02815</name>
</gene>
<dbReference type="STRING" id="161899.CSING_02815"/>
<dbReference type="Gene3D" id="1.10.10.10">
    <property type="entry name" value="Winged helix-like DNA-binding domain superfamily/Winged helix DNA-binding domain"/>
    <property type="match status" value="1"/>
</dbReference>
<evidence type="ECO:0000313" key="2">
    <source>
        <dbReference type="Proteomes" id="UP000031890"/>
    </source>
</evidence>
<accession>A0A0B6ETK6</accession>
<protein>
    <submittedName>
        <fullName evidence="1">FeoC like transcriptional regulator</fullName>
    </submittedName>
</protein>
<dbReference type="AlphaFoldDB" id="A0A0B6ETK6"/>
<name>A0A0B6ETK6_9CORY</name>
<reference evidence="1 2" key="1">
    <citation type="journal article" date="2015" name="Genome Announc.">
        <title>Complete Genome Sequence and Annotation of Corynebacterium singulare DSM 44357, Isolated from a Human Semen Specimen.</title>
        <authorList>
            <person name="Merten M."/>
            <person name="Brinkrolf K."/>
            <person name="Albersmeier A."/>
            <person name="Kutter Y."/>
            <person name="Ruckert C."/>
            <person name="Tauch A."/>
        </authorList>
    </citation>
    <scope>NUCLEOTIDE SEQUENCE [LARGE SCALE GENOMIC DNA]</scope>
    <source>
        <strain evidence="1">IBS B52218</strain>
    </source>
</reference>
<proteinExistence type="predicted"/>
<dbReference type="HOGENOM" id="CLU_175386_0_0_11"/>
<dbReference type="InterPro" id="IPR006058">
    <property type="entry name" value="2Fe2S_fd_BS"/>
</dbReference>
<dbReference type="PROSITE" id="PS00197">
    <property type="entry name" value="2FE2S_FER_1"/>
    <property type="match status" value="1"/>
</dbReference>